<gene>
    <name evidence="1" type="ORF">A8C75_14905</name>
</gene>
<dbReference type="Proteomes" id="UP000078070">
    <property type="component" value="Chromosome"/>
</dbReference>
<reference evidence="2" key="1">
    <citation type="submission" date="2016-05" db="EMBL/GenBank/DDBJ databases">
        <authorList>
            <person name="Baek K."/>
            <person name="Yang S.-J."/>
        </authorList>
    </citation>
    <scope>NUCLEOTIDE SEQUENCE [LARGE SCALE GENOMIC DNA]</scope>
    <source>
        <strain evidence="2">ST58-10</strain>
    </source>
</reference>
<dbReference type="RefSeq" id="WP_067384034.1">
    <property type="nucleotide sequence ID" value="NZ_CP015839.1"/>
</dbReference>
<sequence>MSNLLTRILEKVRVAYVQEMKDNGCQQPYLTAERLCHEKLHIDGDALARIIDEDPTLLAARASDLVQDPGERDNPAVGVIICCNIMAAALDGLLTVAVENDWLNVDDSGNILVDDDELGQQSAQTPVVDYSRSPRALENAGKPGVSSLTQLFQAAEAEYSRLLENEVHDAYQLALKTSSEFSVFAPDDIAPLVAENPLLLGLRPDDMVDADLFDGDPPAGIIISSHLTHMLLQQLLELASERGALARDSSGHLILPDENQTQPQLH</sequence>
<dbReference type="OrthoDB" id="6086927at2"/>
<accession>A0A1A9F190</accession>
<reference evidence="1 2" key="2">
    <citation type="journal article" date="2018" name="Int. J. Syst. Evol. Microbiol.">
        <title>Marinobacterium aestuarii sp. nov., a benzene-degrading marine bacterium isolated from estuary sediment.</title>
        <authorList>
            <person name="Bae S.S."/>
            <person name="Jung J."/>
            <person name="Chung D."/>
            <person name="Baek K."/>
        </authorList>
    </citation>
    <scope>NUCLEOTIDE SEQUENCE [LARGE SCALE GENOMIC DNA]</scope>
    <source>
        <strain evidence="1 2">ST58-10</strain>
    </source>
</reference>
<protein>
    <submittedName>
        <fullName evidence="1">Uncharacterized protein</fullName>
    </submittedName>
</protein>
<keyword evidence="2" id="KW-1185">Reference proteome</keyword>
<dbReference type="EMBL" id="CP015839">
    <property type="protein sequence ID" value="ANG63638.1"/>
    <property type="molecule type" value="Genomic_DNA"/>
</dbReference>
<dbReference type="KEGG" id="mars:A8C75_14905"/>
<dbReference type="AlphaFoldDB" id="A0A1A9F190"/>
<evidence type="ECO:0000313" key="1">
    <source>
        <dbReference type="EMBL" id="ANG63638.1"/>
    </source>
</evidence>
<organism evidence="1 2">
    <name type="scientific">Marinobacterium aestuarii</name>
    <dbReference type="NCBI Taxonomy" id="1821621"/>
    <lineage>
        <taxon>Bacteria</taxon>
        <taxon>Pseudomonadati</taxon>
        <taxon>Pseudomonadota</taxon>
        <taxon>Gammaproteobacteria</taxon>
        <taxon>Oceanospirillales</taxon>
        <taxon>Oceanospirillaceae</taxon>
        <taxon>Marinobacterium</taxon>
    </lineage>
</organism>
<evidence type="ECO:0000313" key="2">
    <source>
        <dbReference type="Proteomes" id="UP000078070"/>
    </source>
</evidence>
<proteinExistence type="predicted"/>
<dbReference type="STRING" id="1821621.A8C75_14905"/>
<name>A0A1A9F190_9GAMM</name>